<dbReference type="EMBL" id="LAZR01055467">
    <property type="protein sequence ID" value="KKK76297.1"/>
    <property type="molecule type" value="Genomic_DNA"/>
</dbReference>
<evidence type="ECO:0000256" key="1">
    <source>
        <dbReference type="SAM" id="MobiDB-lite"/>
    </source>
</evidence>
<sequence>VDPSDDEPRATPIRSLPEESELGNMKSEKKLEVRRK</sequence>
<feature type="non-terminal residue" evidence="2">
    <location>
        <position position="1"/>
    </location>
</feature>
<evidence type="ECO:0000313" key="2">
    <source>
        <dbReference type="EMBL" id="KKK76297.1"/>
    </source>
</evidence>
<gene>
    <name evidence="2" type="ORF">LCGC14_2865120</name>
</gene>
<feature type="region of interest" description="Disordered" evidence="1">
    <location>
        <begin position="1"/>
        <end position="36"/>
    </location>
</feature>
<comment type="caution">
    <text evidence="2">The sequence shown here is derived from an EMBL/GenBank/DDBJ whole genome shotgun (WGS) entry which is preliminary data.</text>
</comment>
<accession>A0A0F8Y4F0</accession>
<proteinExistence type="predicted"/>
<feature type="compositionally biased region" description="Basic and acidic residues" evidence="1">
    <location>
        <begin position="26"/>
        <end position="36"/>
    </location>
</feature>
<reference evidence="2" key="1">
    <citation type="journal article" date="2015" name="Nature">
        <title>Complex archaea that bridge the gap between prokaryotes and eukaryotes.</title>
        <authorList>
            <person name="Spang A."/>
            <person name="Saw J.H."/>
            <person name="Jorgensen S.L."/>
            <person name="Zaremba-Niedzwiedzka K."/>
            <person name="Martijn J."/>
            <person name="Lind A.E."/>
            <person name="van Eijk R."/>
            <person name="Schleper C."/>
            <person name="Guy L."/>
            <person name="Ettema T.J."/>
        </authorList>
    </citation>
    <scope>NUCLEOTIDE SEQUENCE</scope>
</reference>
<protein>
    <submittedName>
        <fullName evidence="2">Uncharacterized protein</fullName>
    </submittedName>
</protein>
<dbReference type="AlphaFoldDB" id="A0A0F8Y4F0"/>
<name>A0A0F8Y4F0_9ZZZZ</name>
<organism evidence="2">
    <name type="scientific">marine sediment metagenome</name>
    <dbReference type="NCBI Taxonomy" id="412755"/>
    <lineage>
        <taxon>unclassified sequences</taxon>
        <taxon>metagenomes</taxon>
        <taxon>ecological metagenomes</taxon>
    </lineage>
</organism>